<feature type="domain" description="CSD" evidence="7">
    <location>
        <begin position="450"/>
        <end position="519"/>
    </location>
</feature>
<dbReference type="CDD" id="cd04458">
    <property type="entry name" value="CSP_CDS"/>
    <property type="match status" value="3"/>
</dbReference>
<feature type="compositionally biased region" description="Low complexity" evidence="6">
    <location>
        <begin position="35"/>
        <end position="48"/>
    </location>
</feature>
<accession>A0A1B6JQ41</accession>
<dbReference type="InterPro" id="IPR056400">
    <property type="entry name" value="CSDE1"/>
</dbReference>
<reference evidence="9" key="1">
    <citation type="submission" date="2015-11" db="EMBL/GenBank/DDBJ databases">
        <title>De novo transcriptome assembly of four potential Pierce s Disease insect vectors from Arizona vineyards.</title>
        <authorList>
            <person name="Tassone E.E."/>
        </authorList>
    </citation>
    <scope>NUCLEOTIDE SEQUENCE</scope>
</reference>
<feature type="compositionally biased region" description="Low complexity" evidence="6">
    <location>
        <begin position="100"/>
        <end position="127"/>
    </location>
</feature>
<feature type="domain" description="CSD" evidence="7">
    <location>
        <begin position="641"/>
        <end position="706"/>
    </location>
</feature>
<evidence type="ECO:0008006" key="10">
    <source>
        <dbReference type="Google" id="ProtNLM"/>
    </source>
</evidence>
<feature type="domain" description="CSD" evidence="7">
    <location>
        <begin position="131"/>
        <end position="195"/>
    </location>
</feature>
<evidence type="ECO:0000256" key="1">
    <source>
        <dbReference type="ARBA" id="ARBA00004496"/>
    </source>
</evidence>
<dbReference type="AlphaFoldDB" id="A0A1B6JQ41"/>
<dbReference type="GO" id="GO:0003723">
    <property type="term" value="F:RNA binding"/>
    <property type="evidence" value="ECO:0007669"/>
    <property type="project" value="UniProtKB-KW"/>
</dbReference>
<dbReference type="PANTHER" id="PTHR12913">
    <property type="entry name" value="UNR PROTEIN N-RAS UPSTREAM GENE PROTEIN"/>
    <property type="match status" value="1"/>
</dbReference>
<keyword evidence="2" id="KW-0963">Cytoplasm</keyword>
<feature type="region of interest" description="Disordered" evidence="6">
    <location>
        <begin position="891"/>
        <end position="922"/>
    </location>
</feature>
<sequence length="922" mass="102217">MSNNPQWKSFQPPTMNSDSSILDFAKSLTPSNYRNPSNGPGFNSSNNFHPGSNIKNLSNNVFSNTSSSNFSNYNAYTTNNTRFPQIGTFTPDVSDLYSGDSPPVNNSYSNSSSNNTNSTYNDSSLNNQGTRETGIIEKLLHSYGFIQCCERQARLFFHFSQFSGNIEHLKIGDPVEFEMTYDRRTGKPIASTVTKIAPEVVLSEERVTGTVTTELRVDGSGGDTQGRISYENRGECFFLPYNKDDVEGNVTLRAGDKVSFQVAANQRGNLGASHVRLENPAHPVKYQGVVCSMKESFGFIERADVVKEIFFHFSENKSKDDLQLGDDVEFIIQTRNGKEVACNITTLAPGSVVFEDVATDIVKGQVLKSVDRGSQARHQNDPLPGRIRYRAPDHSEVEIPFGDKDQRRDFTLKHGDWVQFRIATDRRDQLQRATNISLLPESFVVSGEKREQGVVVALKEGFGFLRCVEREPRLYFHFNEVLDVDRDIAISDEVEFTVVQEPNSTYGSSNRQSAIRIKHLPTGTVKFETVMEEGLTGVVTKEPPPSLWSRSPTKNNSLSPGSNEKPPEPGIITYQSNGTKKTIPFYYKDCDPRNAPHQGDKVDFSISQVKRNKEMIATDIVTKPQAQSVPTKNGVSNPGPLCQGFIAALKDAFGFIETVAHDREVFFHFSNFEGDASTLELGQEVEYCLGVRGSSGSCKSAENVRVLPSGTIVQDVTVADEVLEGIVKRPLRSVNPEQAQYSGFISLLDPEGEENVPGYEFGITSLANKRELLQVGDPVQFQVDSEGRAANVTAIRIKKKATVESIKGCYGFLNYEVEEGKKLFFHMSEVKDREKDKLSPGDTVEFVLVTHNRNKKSFATGVSKLSEAQAGQRPERLISRLRTVSLDDGPKLVATRQPRGPDGTKGFSATHRVPRMPGVVLE</sequence>
<dbReference type="SMART" id="SM00357">
    <property type="entry name" value="CSP"/>
    <property type="match status" value="5"/>
</dbReference>
<comment type="similarity">
    <text evidence="5">Belongs to the UNR family.</text>
</comment>
<feature type="region of interest" description="Disordered" evidence="6">
    <location>
        <begin position="27"/>
        <end position="50"/>
    </location>
</feature>
<dbReference type="InterPro" id="IPR019844">
    <property type="entry name" value="CSD_CS"/>
</dbReference>
<keyword evidence="3" id="KW-0677">Repeat</keyword>
<proteinExistence type="inferred from homology"/>
<evidence type="ECO:0000259" key="7">
    <source>
        <dbReference type="PROSITE" id="PS51857"/>
    </source>
</evidence>
<feature type="compositionally biased region" description="Polar residues" evidence="6">
    <location>
        <begin position="548"/>
        <end position="562"/>
    </location>
</feature>
<dbReference type="InterPro" id="IPR024642">
    <property type="entry name" value="SUZ-C"/>
</dbReference>
<evidence type="ECO:0000256" key="5">
    <source>
        <dbReference type="ARBA" id="ARBA00044751"/>
    </source>
</evidence>
<dbReference type="PROSITE" id="PS51857">
    <property type="entry name" value="CSD_2"/>
    <property type="match status" value="4"/>
</dbReference>
<dbReference type="GO" id="GO:1905172">
    <property type="term" value="F:RISC complex binding"/>
    <property type="evidence" value="ECO:0007669"/>
    <property type="project" value="UniProtKB-ARBA"/>
</dbReference>
<keyword evidence="4" id="KW-0694">RNA-binding</keyword>
<dbReference type="PROSITE" id="PS00352">
    <property type="entry name" value="CSD_1"/>
    <property type="match status" value="2"/>
</dbReference>
<dbReference type="Gene3D" id="2.40.50.140">
    <property type="entry name" value="Nucleic acid-binding proteins"/>
    <property type="match status" value="7"/>
</dbReference>
<dbReference type="InterPro" id="IPR002059">
    <property type="entry name" value="CSP_DNA-bd"/>
</dbReference>
<dbReference type="FunFam" id="2.40.50.140:FF:000055">
    <property type="entry name" value="Cold shock domain containing E1, RNA-binding"/>
    <property type="match status" value="1"/>
</dbReference>
<dbReference type="Pfam" id="PF00313">
    <property type="entry name" value="CSD"/>
    <property type="match status" value="4"/>
</dbReference>
<gene>
    <name evidence="9" type="ORF">g.23114</name>
</gene>
<protein>
    <recommendedName>
        <fullName evidence="10">Cold shock domain-containing protein E1</fullName>
    </recommendedName>
</protein>
<comment type="subcellular location">
    <subcellularLocation>
        <location evidence="1">Cytoplasm</location>
    </subcellularLocation>
</comment>
<evidence type="ECO:0000313" key="9">
    <source>
        <dbReference type="EMBL" id="JAT01311.1"/>
    </source>
</evidence>
<evidence type="ECO:0000256" key="2">
    <source>
        <dbReference type="ARBA" id="ARBA00022490"/>
    </source>
</evidence>
<evidence type="ECO:0000256" key="4">
    <source>
        <dbReference type="ARBA" id="ARBA00022884"/>
    </source>
</evidence>
<dbReference type="Pfam" id="PF23456">
    <property type="entry name" value="CSDE1"/>
    <property type="match status" value="4"/>
</dbReference>
<feature type="region of interest" description="Disordered" evidence="6">
    <location>
        <begin position="94"/>
        <end position="128"/>
    </location>
</feature>
<name>A0A1B6JQ41_9HEMI</name>
<feature type="domain" description="SUZ-C" evidence="8">
    <location>
        <begin position="872"/>
        <end position="911"/>
    </location>
</feature>
<feature type="region of interest" description="Disordered" evidence="6">
    <location>
        <begin position="538"/>
        <end position="570"/>
    </location>
</feature>
<dbReference type="GO" id="GO:0005737">
    <property type="term" value="C:cytoplasm"/>
    <property type="evidence" value="ECO:0007669"/>
    <property type="project" value="UniProtKB-SubCell"/>
</dbReference>
<feature type="region of interest" description="Disordered" evidence="6">
    <location>
        <begin position="1"/>
        <end position="20"/>
    </location>
</feature>
<feature type="domain" description="CSD" evidence="7">
    <location>
        <begin position="285"/>
        <end position="346"/>
    </location>
</feature>
<dbReference type="Pfam" id="PF12901">
    <property type="entry name" value="SUZ-C"/>
    <property type="match status" value="1"/>
</dbReference>
<organism evidence="9">
    <name type="scientific">Homalodisca liturata</name>
    <dbReference type="NCBI Taxonomy" id="320908"/>
    <lineage>
        <taxon>Eukaryota</taxon>
        <taxon>Metazoa</taxon>
        <taxon>Ecdysozoa</taxon>
        <taxon>Arthropoda</taxon>
        <taxon>Hexapoda</taxon>
        <taxon>Insecta</taxon>
        <taxon>Pterygota</taxon>
        <taxon>Neoptera</taxon>
        <taxon>Paraneoptera</taxon>
        <taxon>Hemiptera</taxon>
        <taxon>Auchenorrhyncha</taxon>
        <taxon>Membracoidea</taxon>
        <taxon>Cicadellidae</taxon>
        <taxon>Cicadellinae</taxon>
        <taxon>Proconiini</taxon>
        <taxon>Homalodisca</taxon>
    </lineage>
</organism>
<dbReference type="EMBL" id="GECU01006396">
    <property type="protein sequence ID" value="JAT01311.1"/>
    <property type="molecule type" value="Transcribed_RNA"/>
</dbReference>
<evidence type="ECO:0000256" key="6">
    <source>
        <dbReference type="SAM" id="MobiDB-lite"/>
    </source>
</evidence>
<dbReference type="PANTHER" id="PTHR12913:SF1">
    <property type="entry name" value="COLD SHOCK DOMAIN-CONTAINING PROTEIN E1"/>
    <property type="match status" value="1"/>
</dbReference>
<dbReference type="InterPro" id="IPR012340">
    <property type="entry name" value="NA-bd_OB-fold"/>
</dbReference>
<evidence type="ECO:0000256" key="3">
    <source>
        <dbReference type="ARBA" id="ARBA00022737"/>
    </source>
</evidence>
<dbReference type="InterPro" id="IPR011129">
    <property type="entry name" value="CSD"/>
</dbReference>
<evidence type="ECO:0000259" key="8">
    <source>
        <dbReference type="PROSITE" id="PS51938"/>
    </source>
</evidence>
<dbReference type="SUPFAM" id="SSF50249">
    <property type="entry name" value="Nucleic acid-binding proteins"/>
    <property type="match status" value="5"/>
</dbReference>
<dbReference type="PROSITE" id="PS51938">
    <property type="entry name" value="SUZ_C"/>
    <property type="match status" value="1"/>
</dbReference>